<dbReference type="PANTHER" id="PTHR24305:SF166">
    <property type="entry name" value="CYTOCHROME P450 12A4, MITOCHONDRIAL-RELATED"/>
    <property type="match status" value="1"/>
</dbReference>
<dbReference type="EMBL" id="HG001729">
    <property type="protein sequence ID" value="CDF35351.1"/>
    <property type="molecule type" value="Genomic_DNA"/>
</dbReference>
<evidence type="ECO:0000256" key="2">
    <source>
        <dbReference type="ARBA" id="ARBA00022723"/>
    </source>
</evidence>
<dbReference type="RefSeq" id="XP_005715170.1">
    <property type="nucleotide sequence ID" value="XM_005715113.1"/>
</dbReference>
<dbReference type="STRING" id="2769.R7QD38"/>
<dbReference type="OMA" id="YVNAFIA"/>
<accession>R7QD38</accession>
<dbReference type="GO" id="GO:0020037">
    <property type="term" value="F:heme binding"/>
    <property type="evidence" value="ECO:0007669"/>
    <property type="project" value="InterPro"/>
</dbReference>
<gene>
    <name evidence="6" type="ORF">CHC_T00008799001</name>
</gene>
<dbReference type="InterPro" id="IPR001128">
    <property type="entry name" value="Cyt_P450"/>
</dbReference>
<dbReference type="KEGG" id="ccp:CHC_T00008799001"/>
<dbReference type="GO" id="GO:0005506">
    <property type="term" value="F:iron ion binding"/>
    <property type="evidence" value="ECO:0007669"/>
    <property type="project" value="InterPro"/>
</dbReference>
<dbReference type="InterPro" id="IPR002403">
    <property type="entry name" value="Cyt_P450_E_grp-IV"/>
</dbReference>
<evidence type="ECO:0000256" key="1">
    <source>
        <dbReference type="ARBA" id="ARBA00010617"/>
    </source>
</evidence>
<dbReference type="GO" id="GO:0016705">
    <property type="term" value="F:oxidoreductase activity, acting on paired donors, with incorporation or reduction of molecular oxygen"/>
    <property type="evidence" value="ECO:0007669"/>
    <property type="project" value="InterPro"/>
</dbReference>
<evidence type="ECO:0000256" key="5">
    <source>
        <dbReference type="SAM" id="Phobius"/>
    </source>
</evidence>
<keyword evidence="4" id="KW-0349">Heme</keyword>
<dbReference type="Gene3D" id="1.10.630.10">
    <property type="entry name" value="Cytochrome P450"/>
    <property type="match status" value="1"/>
</dbReference>
<feature type="transmembrane region" description="Helical" evidence="5">
    <location>
        <begin position="14"/>
        <end position="35"/>
    </location>
</feature>
<keyword evidence="2 4" id="KW-0479">Metal-binding</keyword>
<dbReference type="InterPro" id="IPR036396">
    <property type="entry name" value="Cyt_P450_sf"/>
</dbReference>
<dbReference type="GeneID" id="17322886"/>
<protein>
    <submittedName>
        <fullName evidence="6">Cytochrome P450 family 805C-CYP805C1</fullName>
    </submittedName>
</protein>
<dbReference type="Pfam" id="PF00067">
    <property type="entry name" value="p450"/>
    <property type="match status" value="1"/>
</dbReference>
<dbReference type="GO" id="GO:0004497">
    <property type="term" value="F:monooxygenase activity"/>
    <property type="evidence" value="ECO:0007669"/>
    <property type="project" value="InterPro"/>
</dbReference>
<dbReference type="AlphaFoldDB" id="R7QD38"/>
<keyword evidence="5" id="KW-0812">Transmembrane</keyword>
<organism evidence="6 7">
    <name type="scientific">Chondrus crispus</name>
    <name type="common">Carrageen Irish moss</name>
    <name type="synonym">Polymorpha crispa</name>
    <dbReference type="NCBI Taxonomy" id="2769"/>
    <lineage>
        <taxon>Eukaryota</taxon>
        <taxon>Rhodophyta</taxon>
        <taxon>Florideophyceae</taxon>
        <taxon>Rhodymeniophycidae</taxon>
        <taxon>Gigartinales</taxon>
        <taxon>Gigartinaceae</taxon>
        <taxon>Chondrus</taxon>
    </lineage>
</organism>
<evidence type="ECO:0000313" key="6">
    <source>
        <dbReference type="EMBL" id="CDF35351.1"/>
    </source>
</evidence>
<dbReference type="PANTHER" id="PTHR24305">
    <property type="entry name" value="CYTOCHROME P450"/>
    <property type="match status" value="1"/>
</dbReference>
<dbReference type="Proteomes" id="UP000012073">
    <property type="component" value="Unassembled WGS sequence"/>
</dbReference>
<comment type="similarity">
    <text evidence="1">Belongs to the cytochrome P450 family.</text>
</comment>
<keyword evidence="5" id="KW-1133">Transmembrane helix</keyword>
<evidence type="ECO:0000256" key="4">
    <source>
        <dbReference type="PIRSR" id="PIRSR602403-1"/>
    </source>
</evidence>
<reference evidence="7" key="1">
    <citation type="journal article" date="2013" name="Proc. Natl. Acad. Sci. U.S.A.">
        <title>Genome structure and metabolic features in the red seaweed Chondrus crispus shed light on evolution of the Archaeplastida.</title>
        <authorList>
            <person name="Collen J."/>
            <person name="Porcel B."/>
            <person name="Carre W."/>
            <person name="Ball S.G."/>
            <person name="Chaparro C."/>
            <person name="Tonon T."/>
            <person name="Barbeyron T."/>
            <person name="Michel G."/>
            <person name="Noel B."/>
            <person name="Valentin K."/>
            <person name="Elias M."/>
            <person name="Artiguenave F."/>
            <person name="Arun A."/>
            <person name="Aury J.M."/>
            <person name="Barbosa-Neto J.F."/>
            <person name="Bothwell J.H."/>
            <person name="Bouget F.Y."/>
            <person name="Brillet L."/>
            <person name="Cabello-Hurtado F."/>
            <person name="Capella-Gutierrez S."/>
            <person name="Charrier B."/>
            <person name="Cladiere L."/>
            <person name="Cock J.M."/>
            <person name="Coelho S.M."/>
            <person name="Colleoni C."/>
            <person name="Czjzek M."/>
            <person name="Da Silva C."/>
            <person name="Delage L."/>
            <person name="Denoeud F."/>
            <person name="Deschamps P."/>
            <person name="Dittami S.M."/>
            <person name="Gabaldon T."/>
            <person name="Gachon C.M."/>
            <person name="Groisillier A."/>
            <person name="Herve C."/>
            <person name="Jabbari K."/>
            <person name="Katinka M."/>
            <person name="Kloareg B."/>
            <person name="Kowalczyk N."/>
            <person name="Labadie K."/>
            <person name="Leblanc C."/>
            <person name="Lopez P.J."/>
            <person name="McLachlan D.H."/>
            <person name="Meslet-Cladiere L."/>
            <person name="Moustafa A."/>
            <person name="Nehr Z."/>
            <person name="Nyvall Collen P."/>
            <person name="Panaud O."/>
            <person name="Partensky F."/>
            <person name="Poulain J."/>
            <person name="Rensing S.A."/>
            <person name="Rousvoal S."/>
            <person name="Samson G."/>
            <person name="Symeonidi A."/>
            <person name="Weissenbach J."/>
            <person name="Zambounis A."/>
            <person name="Wincker P."/>
            <person name="Boyen C."/>
        </authorList>
    </citation>
    <scope>NUCLEOTIDE SEQUENCE [LARGE SCALE GENOMIC DNA]</scope>
    <source>
        <strain evidence="7">cv. Stackhouse</strain>
    </source>
</reference>
<dbReference type="PRINTS" id="PR00465">
    <property type="entry name" value="EP450IV"/>
</dbReference>
<dbReference type="PRINTS" id="PR00385">
    <property type="entry name" value="P450"/>
</dbReference>
<evidence type="ECO:0000256" key="3">
    <source>
        <dbReference type="ARBA" id="ARBA00023004"/>
    </source>
</evidence>
<feature type="binding site" description="axial binding residue" evidence="4">
    <location>
        <position position="456"/>
    </location>
    <ligand>
        <name>heme</name>
        <dbReference type="ChEBI" id="CHEBI:30413"/>
    </ligand>
    <ligandPart>
        <name>Fe</name>
        <dbReference type="ChEBI" id="CHEBI:18248"/>
    </ligandPart>
</feature>
<dbReference type="OrthoDB" id="2293at2759"/>
<keyword evidence="7" id="KW-1185">Reference proteome</keyword>
<dbReference type="Gramene" id="CDF35351">
    <property type="protein sequence ID" value="CDF35351"/>
    <property type="gene ID" value="CHC_T00008799001"/>
</dbReference>
<evidence type="ECO:0000313" key="7">
    <source>
        <dbReference type="Proteomes" id="UP000012073"/>
    </source>
</evidence>
<name>R7QD38_CHOCR</name>
<sequence length="511" mass="58233">MVALFSPLWPSGELLYHVRTSAILLAALVLLLRLLKAIRYRVYYDLFKIPSPPIPLWRKYTVGHNLFGLMLYNDSLQSADLFNEWAERHGPLFRIYSAFGKPALILTSAESIRLINTTNHRKYSKTQKMRNALGTLVGENGIILAEGEAHARLRRAIAPALHHDALIAAEKVFLREGQLLADRLAKSQSSAQMDILRDVRTATFQVIIDTAFGENAVPPDQHTRLHDAFLEALVEPPSHMFRRAILQDILSFLPARYFGWREDLRTYIRNSVSKICRELKKSAKQHGATTPLISLMIDEKTNRVLPERDLVETVLSFLAAGQATTSISVCWTLYLLARHADWQNRVLAELRDNWSVTDGLDVLDQLPLLSRVVRESLRLYPPIFYMARELKEDDELEGYRLPAGTVIRTPLASMHRAKNTWGEDAAEFNPDRFAVPGELSRTKHHWLPFLYGPRGCVGQRFAILEIKAFVAQVLLRYRLYVKPLQDPPAACFGPFANPRGMKIYFELRPST</sequence>
<keyword evidence="5" id="KW-0472">Membrane</keyword>
<dbReference type="SUPFAM" id="SSF48264">
    <property type="entry name" value="Cytochrome P450"/>
    <property type="match status" value="1"/>
</dbReference>
<keyword evidence="3 4" id="KW-0408">Iron</keyword>
<comment type="cofactor">
    <cofactor evidence="4">
        <name>heme</name>
        <dbReference type="ChEBI" id="CHEBI:30413"/>
    </cofactor>
</comment>
<proteinExistence type="inferred from homology"/>
<dbReference type="InterPro" id="IPR050121">
    <property type="entry name" value="Cytochrome_P450_monoxygenase"/>
</dbReference>